<keyword evidence="7" id="KW-0325">Glycoprotein</keyword>
<dbReference type="CDD" id="cd00010">
    <property type="entry name" value="AAI_LTSS"/>
    <property type="match status" value="1"/>
</dbReference>
<dbReference type="GO" id="GO:0008289">
    <property type="term" value="F:lipid binding"/>
    <property type="evidence" value="ECO:0007669"/>
    <property type="project" value="InterPro"/>
</dbReference>
<keyword evidence="6" id="KW-1015">Disulfide bond</keyword>
<dbReference type="InterPro" id="IPR000528">
    <property type="entry name" value="Plant_nsLTP"/>
</dbReference>
<comment type="similarity">
    <text evidence="2">Belongs to the plant LTP family.</text>
</comment>
<evidence type="ECO:0000256" key="10">
    <source>
        <dbReference type="SAM" id="SignalP"/>
    </source>
</evidence>
<evidence type="ECO:0000313" key="13">
    <source>
        <dbReference type="Proteomes" id="UP001054252"/>
    </source>
</evidence>
<keyword evidence="4" id="KW-0472">Membrane</keyword>
<dbReference type="Proteomes" id="UP001054252">
    <property type="component" value="Unassembled WGS sequence"/>
</dbReference>
<feature type="chain" id="PRO_5043484305" description="Bifunctional inhibitor/plant lipid transfer protein/seed storage helical domain-containing protein" evidence="10">
    <location>
        <begin position="23"/>
        <end position="177"/>
    </location>
</feature>
<evidence type="ECO:0000256" key="8">
    <source>
        <dbReference type="ARBA" id="ARBA00023288"/>
    </source>
</evidence>
<dbReference type="SUPFAM" id="SSF47699">
    <property type="entry name" value="Bifunctional inhibitor/lipid-transfer protein/seed storage 2S albumin"/>
    <property type="match status" value="1"/>
</dbReference>
<dbReference type="PRINTS" id="PR00382">
    <property type="entry name" value="LIPIDTRNSFER"/>
</dbReference>
<name>A0AAV5JIE5_9ROSI</name>
<evidence type="ECO:0000259" key="11">
    <source>
        <dbReference type="SMART" id="SM00499"/>
    </source>
</evidence>
<dbReference type="FunFam" id="1.10.110.10:FF:000001">
    <property type="entry name" value="Bifunctional inhibitor/lipid-transfer protein/seed storage 2S albumin superfamily protein"/>
    <property type="match status" value="1"/>
</dbReference>
<keyword evidence="8" id="KW-0449">Lipoprotein</keyword>
<sequence>MAPKSSLFLAILAVWILDRAHGHDGHHHAVAPAPAVDCSSLVLNMADCLSYVSSGGTASKPEGTCCSGLKMVLNTDAECLCEAFKQSASLGVTLNVTKALSLPAACKINAPAASKCGLSLAPVGAPEGTPSIGSAPTASIGNEQVPAQAPGSSGSPIRGVSVGYVVLGSVIALLFSF</sequence>
<dbReference type="Gene3D" id="1.10.110.10">
    <property type="entry name" value="Plant lipid-transfer and hydrophobic proteins"/>
    <property type="match status" value="1"/>
</dbReference>
<evidence type="ECO:0000256" key="3">
    <source>
        <dbReference type="ARBA" id="ARBA00022475"/>
    </source>
</evidence>
<feature type="signal peptide" evidence="10">
    <location>
        <begin position="1"/>
        <end position="22"/>
    </location>
</feature>
<evidence type="ECO:0000256" key="9">
    <source>
        <dbReference type="SAM" id="MobiDB-lite"/>
    </source>
</evidence>
<dbReference type="SMART" id="SM00499">
    <property type="entry name" value="AAI"/>
    <property type="match status" value="1"/>
</dbReference>
<keyword evidence="4" id="KW-0336">GPI-anchor</keyword>
<dbReference type="InterPro" id="IPR036312">
    <property type="entry name" value="Bifun_inhib/LTP/seed_sf"/>
</dbReference>
<dbReference type="PANTHER" id="PTHR33044">
    <property type="entry name" value="BIFUNCTIONAL INHIBITOR/LIPID-TRANSFER PROTEIN/SEED STORAGE 2S ALBUMIN SUPERFAMILY PROTEIN-RELATED"/>
    <property type="match status" value="1"/>
</dbReference>
<comment type="subcellular location">
    <subcellularLocation>
        <location evidence="1">Cell membrane</location>
        <topology evidence="1">Lipid-anchor</topology>
        <topology evidence="1">GPI-anchor</topology>
    </subcellularLocation>
</comment>
<evidence type="ECO:0000256" key="2">
    <source>
        <dbReference type="ARBA" id="ARBA00009748"/>
    </source>
</evidence>
<dbReference type="InterPro" id="IPR016140">
    <property type="entry name" value="Bifunc_inhib/LTP/seed_store"/>
</dbReference>
<organism evidence="12 13">
    <name type="scientific">Rubroshorea leprosula</name>
    <dbReference type="NCBI Taxonomy" id="152421"/>
    <lineage>
        <taxon>Eukaryota</taxon>
        <taxon>Viridiplantae</taxon>
        <taxon>Streptophyta</taxon>
        <taxon>Embryophyta</taxon>
        <taxon>Tracheophyta</taxon>
        <taxon>Spermatophyta</taxon>
        <taxon>Magnoliopsida</taxon>
        <taxon>eudicotyledons</taxon>
        <taxon>Gunneridae</taxon>
        <taxon>Pentapetalae</taxon>
        <taxon>rosids</taxon>
        <taxon>malvids</taxon>
        <taxon>Malvales</taxon>
        <taxon>Dipterocarpaceae</taxon>
        <taxon>Rubroshorea</taxon>
    </lineage>
</organism>
<gene>
    <name evidence="12" type="ORF">SLEP1_g22424</name>
</gene>
<accession>A0AAV5JIE5</accession>
<evidence type="ECO:0000313" key="12">
    <source>
        <dbReference type="EMBL" id="GKV11144.1"/>
    </source>
</evidence>
<dbReference type="InterPro" id="IPR043325">
    <property type="entry name" value="LTSS"/>
</dbReference>
<evidence type="ECO:0000256" key="1">
    <source>
        <dbReference type="ARBA" id="ARBA00004609"/>
    </source>
</evidence>
<evidence type="ECO:0000256" key="4">
    <source>
        <dbReference type="ARBA" id="ARBA00022622"/>
    </source>
</evidence>
<evidence type="ECO:0000256" key="5">
    <source>
        <dbReference type="ARBA" id="ARBA00022729"/>
    </source>
</evidence>
<comment type="caution">
    <text evidence="12">The sequence shown here is derived from an EMBL/GenBank/DDBJ whole genome shotgun (WGS) entry which is preliminary data.</text>
</comment>
<keyword evidence="3" id="KW-1003">Cell membrane</keyword>
<feature type="domain" description="Bifunctional inhibitor/plant lipid transfer protein/seed storage helical" evidence="11">
    <location>
        <begin position="38"/>
        <end position="116"/>
    </location>
</feature>
<protein>
    <recommendedName>
        <fullName evidence="11">Bifunctional inhibitor/plant lipid transfer protein/seed storage helical domain-containing protein</fullName>
    </recommendedName>
</protein>
<dbReference type="GO" id="GO:0005886">
    <property type="term" value="C:plasma membrane"/>
    <property type="evidence" value="ECO:0007669"/>
    <property type="project" value="UniProtKB-SubCell"/>
</dbReference>
<dbReference type="AlphaFoldDB" id="A0AAV5JIE5"/>
<dbReference type="GO" id="GO:0006869">
    <property type="term" value="P:lipid transport"/>
    <property type="evidence" value="ECO:0007669"/>
    <property type="project" value="InterPro"/>
</dbReference>
<dbReference type="EMBL" id="BPVZ01000033">
    <property type="protein sequence ID" value="GKV11144.1"/>
    <property type="molecule type" value="Genomic_DNA"/>
</dbReference>
<keyword evidence="5 10" id="KW-0732">Signal</keyword>
<evidence type="ECO:0000256" key="7">
    <source>
        <dbReference type="ARBA" id="ARBA00023180"/>
    </source>
</evidence>
<evidence type="ECO:0000256" key="6">
    <source>
        <dbReference type="ARBA" id="ARBA00023157"/>
    </source>
</evidence>
<reference evidence="12 13" key="1">
    <citation type="journal article" date="2021" name="Commun. Biol.">
        <title>The genome of Shorea leprosula (Dipterocarpaceae) highlights the ecological relevance of drought in aseasonal tropical rainforests.</title>
        <authorList>
            <person name="Ng K.K.S."/>
            <person name="Kobayashi M.J."/>
            <person name="Fawcett J.A."/>
            <person name="Hatakeyama M."/>
            <person name="Paape T."/>
            <person name="Ng C.H."/>
            <person name="Ang C.C."/>
            <person name="Tnah L.H."/>
            <person name="Lee C.T."/>
            <person name="Nishiyama T."/>
            <person name="Sese J."/>
            <person name="O'Brien M.J."/>
            <person name="Copetti D."/>
            <person name="Mohd Noor M.I."/>
            <person name="Ong R.C."/>
            <person name="Putra M."/>
            <person name="Sireger I.Z."/>
            <person name="Indrioko S."/>
            <person name="Kosugi Y."/>
            <person name="Izuno A."/>
            <person name="Isagi Y."/>
            <person name="Lee S.L."/>
            <person name="Shimizu K.K."/>
        </authorList>
    </citation>
    <scope>NUCLEOTIDE SEQUENCE [LARGE SCALE GENOMIC DNA]</scope>
    <source>
        <strain evidence="12">214</strain>
    </source>
</reference>
<feature type="region of interest" description="Disordered" evidence="9">
    <location>
        <begin position="132"/>
        <end position="154"/>
    </location>
</feature>
<dbReference type="GO" id="GO:0098552">
    <property type="term" value="C:side of membrane"/>
    <property type="evidence" value="ECO:0007669"/>
    <property type="project" value="UniProtKB-KW"/>
</dbReference>
<keyword evidence="13" id="KW-1185">Reference proteome</keyword>
<proteinExistence type="inferred from homology"/>
<feature type="compositionally biased region" description="Polar residues" evidence="9">
    <location>
        <begin position="132"/>
        <end position="142"/>
    </location>
</feature>
<dbReference type="Pfam" id="PF14368">
    <property type="entry name" value="LTP_2"/>
    <property type="match status" value="1"/>
</dbReference>